<dbReference type="RefSeq" id="WP_072890597.1">
    <property type="nucleotide sequence ID" value="NZ_FQVW01000022.1"/>
</dbReference>
<keyword evidence="3" id="KW-1185">Reference proteome</keyword>
<keyword evidence="1" id="KW-0732">Signal</keyword>
<accession>A0A1M5I9G8</accession>
<reference evidence="2 3" key="1">
    <citation type="submission" date="2016-11" db="EMBL/GenBank/DDBJ databases">
        <authorList>
            <person name="Jaros S."/>
            <person name="Januszkiewicz K."/>
            <person name="Wedrychowicz H."/>
        </authorList>
    </citation>
    <scope>NUCLEOTIDE SEQUENCE [LARGE SCALE GENOMIC DNA]</scope>
    <source>
        <strain evidence="2 3">IBRC-M 10683</strain>
    </source>
</reference>
<feature type="signal peptide" evidence="1">
    <location>
        <begin position="1"/>
        <end position="19"/>
    </location>
</feature>
<feature type="chain" id="PRO_5038334328" evidence="1">
    <location>
        <begin position="20"/>
        <end position="246"/>
    </location>
</feature>
<evidence type="ECO:0000256" key="1">
    <source>
        <dbReference type="SAM" id="SignalP"/>
    </source>
</evidence>
<dbReference type="EMBL" id="FQVW01000022">
    <property type="protein sequence ID" value="SHG24769.1"/>
    <property type="molecule type" value="Genomic_DNA"/>
</dbReference>
<dbReference type="STRING" id="930117.SAMN05216225_102232"/>
<evidence type="ECO:0000313" key="3">
    <source>
        <dbReference type="Proteomes" id="UP000183988"/>
    </source>
</evidence>
<dbReference type="OrthoDB" id="2829902at2"/>
<organism evidence="2 3">
    <name type="scientific">Ornithinibacillus halophilus</name>
    <dbReference type="NCBI Taxonomy" id="930117"/>
    <lineage>
        <taxon>Bacteria</taxon>
        <taxon>Bacillati</taxon>
        <taxon>Bacillota</taxon>
        <taxon>Bacilli</taxon>
        <taxon>Bacillales</taxon>
        <taxon>Bacillaceae</taxon>
        <taxon>Ornithinibacillus</taxon>
    </lineage>
</organism>
<dbReference type="AlphaFoldDB" id="A0A1M5I9G8"/>
<proteinExistence type="predicted"/>
<name>A0A1M5I9G8_9BACI</name>
<dbReference type="Proteomes" id="UP000183988">
    <property type="component" value="Unassembled WGS sequence"/>
</dbReference>
<protein>
    <submittedName>
        <fullName evidence="2">Uncharacterized protein</fullName>
    </submittedName>
</protein>
<gene>
    <name evidence="2" type="ORF">SAMN05216225_102232</name>
</gene>
<dbReference type="PROSITE" id="PS51257">
    <property type="entry name" value="PROKAR_LIPOPROTEIN"/>
    <property type="match status" value="1"/>
</dbReference>
<evidence type="ECO:0000313" key="2">
    <source>
        <dbReference type="EMBL" id="SHG24769.1"/>
    </source>
</evidence>
<sequence length="246" mass="28598">MYKKWFSLFCLLFLLSACINDEPAIIRKETTPPNPNNDPELIEEVNEEKVDEFIEFALEEEIVRINLNLVPILQQYLTAANHREEMVEAMQLQNIHQEDENSIYLLEFSCNTNRSKCSYLLLDQSKDNSGHLLTDLAELKNVQLSPDETKLFFHFNRLTLDSPLPVSKVVTIDLGTWERLPLNTTNDNRMVNNYKWPIISAEWLDNETLSFYIPDVLHADIEHLNDWLNTANSQTTNIILTTNKTN</sequence>